<dbReference type="GO" id="GO:0016757">
    <property type="term" value="F:glycosyltransferase activity"/>
    <property type="evidence" value="ECO:0007669"/>
    <property type="project" value="UniProtKB-KW"/>
</dbReference>
<organism evidence="2 3">
    <name type="scientific">Rhodococcus cerastii</name>
    <dbReference type="NCBI Taxonomy" id="908616"/>
    <lineage>
        <taxon>Bacteria</taxon>
        <taxon>Bacillati</taxon>
        <taxon>Actinomycetota</taxon>
        <taxon>Actinomycetes</taxon>
        <taxon>Mycobacteriales</taxon>
        <taxon>Nocardiaceae</taxon>
        <taxon>Rhodococcus</taxon>
    </lineage>
</organism>
<dbReference type="PANTHER" id="PTHR43685:SF2">
    <property type="entry name" value="GLYCOSYLTRANSFERASE 2-LIKE DOMAIN-CONTAINING PROTEIN"/>
    <property type="match status" value="1"/>
</dbReference>
<feature type="domain" description="Glycosyltransferase 2-like" evidence="1">
    <location>
        <begin position="8"/>
        <end position="161"/>
    </location>
</feature>
<proteinExistence type="predicted"/>
<dbReference type="Gene3D" id="3.90.550.10">
    <property type="entry name" value="Spore Coat Polysaccharide Biosynthesis Protein SpsA, Chain A"/>
    <property type="match status" value="1"/>
</dbReference>
<dbReference type="RefSeq" id="WP_317532213.1">
    <property type="nucleotide sequence ID" value="NZ_JAWLKF010000001.1"/>
</dbReference>
<dbReference type="InterPro" id="IPR050834">
    <property type="entry name" value="Glycosyltransf_2"/>
</dbReference>
<gene>
    <name evidence="2" type="ORF">R3P93_00840</name>
</gene>
<dbReference type="SUPFAM" id="SSF53448">
    <property type="entry name" value="Nucleotide-diphospho-sugar transferases"/>
    <property type="match status" value="1"/>
</dbReference>
<dbReference type="EMBL" id="JAWLKF010000001">
    <property type="protein sequence ID" value="MDV6301099.1"/>
    <property type="molecule type" value="Genomic_DNA"/>
</dbReference>
<keyword evidence="2" id="KW-0808">Transferase</keyword>
<evidence type="ECO:0000259" key="1">
    <source>
        <dbReference type="Pfam" id="PF00535"/>
    </source>
</evidence>
<dbReference type="Pfam" id="PF00535">
    <property type="entry name" value="Glycos_transf_2"/>
    <property type="match status" value="1"/>
</dbReference>
<dbReference type="InterPro" id="IPR029044">
    <property type="entry name" value="Nucleotide-diphossugar_trans"/>
</dbReference>
<name>A0ABU4CVH8_9NOCA</name>
<keyword evidence="3" id="KW-1185">Reference proteome</keyword>
<dbReference type="InterPro" id="IPR001173">
    <property type="entry name" value="Glyco_trans_2-like"/>
</dbReference>
<comment type="caution">
    <text evidence="2">The sequence shown here is derived from an EMBL/GenBank/DDBJ whole genome shotgun (WGS) entry which is preliminary data.</text>
</comment>
<dbReference type="PANTHER" id="PTHR43685">
    <property type="entry name" value="GLYCOSYLTRANSFERASE"/>
    <property type="match status" value="1"/>
</dbReference>
<keyword evidence="2" id="KW-0328">Glycosyltransferase</keyword>
<dbReference type="EC" id="2.4.-.-" evidence="2"/>
<accession>A0ABU4CVH8</accession>
<dbReference type="Proteomes" id="UP001186104">
    <property type="component" value="Unassembled WGS sequence"/>
</dbReference>
<sequence length="284" mass="30829">MHDSVAVSIVVPAHNAGELLAVQLTALLQQDYDGRFEIVVVDNNSTDGSVDHLEISNTGQAVRIVRAHDGVGPAYARNRGADAAQGELLLFCDADDRVHPDWVRKMVDFLHDGSYDIVTSAVEGRTLNPAGHRKIAEIASPETFQSPKFFAPIVVGCSFGCTAAAYRDLGGIDETYRANEEVEFGWRAVRSGYRVGYLPEALVAYRYRVGFRAGFRQGVSRGTSFARLADAFPDSGLPSQSATRLCRELLGLAVARATPEERGLLTGIALGRLRGAITHRTLRL</sequence>
<evidence type="ECO:0000313" key="2">
    <source>
        <dbReference type="EMBL" id="MDV6301099.1"/>
    </source>
</evidence>
<dbReference type="CDD" id="cd00761">
    <property type="entry name" value="Glyco_tranf_GTA_type"/>
    <property type="match status" value="1"/>
</dbReference>
<evidence type="ECO:0000313" key="3">
    <source>
        <dbReference type="Proteomes" id="UP001186104"/>
    </source>
</evidence>
<protein>
    <submittedName>
        <fullName evidence="2">Glycosyltransferase family 2 protein</fullName>
        <ecNumber evidence="2">2.4.-.-</ecNumber>
    </submittedName>
</protein>
<reference evidence="2 3" key="1">
    <citation type="submission" date="2023-10" db="EMBL/GenBank/DDBJ databases">
        <title>Development of a sustainable strategy for remediation of hydrocarbon-contaminated territories based on the waste exchange concept.</title>
        <authorList>
            <person name="Krivoruchko A."/>
        </authorList>
    </citation>
    <scope>NUCLEOTIDE SEQUENCE [LARGE SCALE GENOMIC DNA]</scope>
    <source>
        <strain evidence="2 3">IEGM 1327</strain>
    </source>
</reference>